<dbReference type="AlphaFoldDB" id="A0A0J5S9M5"/>
<proteinExistence type="predicted"/>
<reference evidence="2" key="1">
    <citation type="submission" date="2016-01" db="EMBL/GenBank/DDBJ databases">
        <title>Whole genome sequencing of Bhargavaea cecembensis T14.</title>
        <authorList>
            <person name="Hong K.W."/>
        </authorList>
    </citation>
    <scope>NUCLEOTIDE SEQUENCE [LARGE SCALE GENOMIC DNA]</scope>
    <source>
        <strain evidence="2">M19</strain>
    </source>
</reference>
<dbReference type="EMBL" id="LQQY01000002">
    <property type="protein sequence ID" value="KZE53296.1"/>
    <property type="molecule type" value="Genomic_DNA"/>
</dbReference>
<comment type="caution">
    <text evidence="1">The sequence shown here is derived from an EMBL/GenBank/DDBJ whole genome shotgun (WGS) entry which is preliminary data.</text>
</comment>
<name>A0A0J5S9M5_9BACI</name>
<protein>
    <submittedName>
        <fullName evidence="1">Uncharacterized protein</fullName>
    </submittedName>
</protein>
<dbReference type="OrthoDB" id="2942983at2"/>
<dbReference type="PATRIC" id="fig|189381.10.peg.287"/>
<dbReference type="Gene3D" id="3.30.1490.480">
    <property type="entry name" value="Endolytic murein transglycosylase"/>
    <property type="match status" value="1"/>
</dbReference>
<dbReference type="RefSeq" id="WP_048007130.1">
    <property type="nucleotide sequence ID" value="NZ_CP047095.1"/>
</dbReference>
<evidence type="ECO:0000313" key="1">
    <source>
        <dbReference type="EMBL" id="KZE53296.1"/>
    </source>
</evidence>
<evidence type="ECO:0000313" key="2">
    <source>
        <dbReference type="Proteomes" id="UP000076510"/>
    </source>
</evidence>
<organism evidence="1 2">
    <name type="scientific">Rossellomorea marisflavi</name>
    <dbReference type="NCBI Taxonomy" id="189381"/>
    <lineage>
        <taxon>Bacteria</taxon>
        <taxon>Bacillati</taxon>
        <taxon>Bacillota</taxon>
        <taxon>Bacilli</taxon>
        <taxon>Bacillales</taxon>
        <taxon>Bacillaceae</taxon>
        <taxon>Rossellomorea</taxon>
    </lineage>
</organism>
<sequence>MRPNTLRSFASGLLVAATVTGGVYLFTDQPEAKTTTAKPETKTVKEQMTDDEMIQHLTSKGFAIHKGDEDKQEAEKADDQPAKEKIVYKTVLTVSDGMTSIDVGNALEKANIIKDGLDFYKRVEKRKLENNLRPGTFEVESGMTTDEIIDKVFKK</sequence>
<gene>
    <name evidence="1" type="ORF">AV649_11040</name>
</gene>
<accession>A0A0J5S9M5</accession>
<dbReference type="Proteomes" id="UP000076510">
    <property type="component" value="Unassembled WGS sequence"/>
</dbReference>